<keyword evidence="5" id="KW-0175">Coiled coil</keyword>
<evidence type="ECO:0000256" key="7">
    <source>
        <dbReference type="ARBA" id="ARBA00062568"/>
    </source>
</evidence>
<feature type="repeat" description="WD" evidence="8">
    <location>
        <begin position="140"/>
        <end position="182"/>
    </location>
</feature>
<dbReference type="EMBL" id="HE806320">
    <property type="protein sequence ID" value="CCH61509.1"/>
    <property type="molecule type" value="Genomic_DNA"/>
</dbReference>
<keyword evidence="3 8" id="KW-0853">WD repeat</keyword>
<dbReference type="InterPro" id="IPR015943">
    <property type="entry name" value="WD40/YVTN_repeat-like_dom_sf"/>
</dbReference>
<keyword evidence="2" id="KW-0597">Phosphoprotein</keyword>
<dbReference type="GO" id="GO:0030479">
    <property type="term" value="C:actin cortical patch"/>
    <property type="evidence" value="ECO:0007669"/>
    <property type="project" value="UniProtKB-ARBA"/>
</dbReference>
<dbReference type="OMA" id="YPPILMH"/>
<dbReference type="InterPro" id="IPR019775">
    <property type="entry name" value="WD40_repeat_CS"/>
</dbReference>
<sequence>MDWQKNRPSKFRFIFGKASNKRLYYDNVKVTTNAWDSNLLKTNGKFISLTWKSTGGGAFAVIPIEEVGKFSDDVPLFRGHTAQVLDTDFDPFNDHRIASASDDGKVGIWEIPKRYSFGRYRSISGGGFKLSKNITPLKMLVGHSKRVGHVLYHPLAKDVLASSSFDNSIKIWRVDTGEDLITLLHPDLVTSMCFSFDGSYLVTVARDRMIRIWDIRAQKIISHSLGHESVKKQRVAWLGESNRLVTTGFSLIGDRQVAIWDGFQLEKGPLSGFYNIDFSSSILMPFFDDCNNILYLVGKGDGNIRYYEFRNDQLFELSEFFSTDSQRGFAVIPRRMVDIKHNEVFKGFKTVQDKRIEQVSFIIPRRSKEFQQDLYSDAPSDKPALNSSEWFSGKSVDGPILISMKSIFDDTEPIFRKFKKHTTEVPHDINGSETDVSEGSSSDESKPKTPTHQCIDKSTVSPLSNSTVVQSSDNTDNMSFDGPTDVEEEYENEIETMTINSSIINIDIDVAPTVPINMAIAGASTKRNIKDTIKHSSVKSNDRISQAKENIQTLLDLIERLDISVNELSKIQQTESSFERLKPYDRMIKKIDRLI</sequence>
<organism evidence="12 13">
    <name type="scientific">Henningerozyma blattae (strain ATCC 34711 / CBS 6284 / DSM 70876 / NBRC 10599 / NRRL Y-10934 / UCD 77-7)</name>
    <name type="common">Yeast</name>
    <name type="synonym">Tetrapisispora blattae</name>
    <dbReference type="NCBI Taxonomy" id="1071380"/>
    <lineage>
        <taxon>Eukaryota</taxon>
        <taxon>Fungi</taxon>
        <taxon>Dikarya</taxon>
        <taxon>Ascomycota</taxon>
        <taxon>Saccharomycotina</taxon>
        <taxon>Saccharomycetes</taxon>
        <taxon>Saccharomycetales</taxon>
        <taxon>Saccharomycetaceae</taxon>
        <taxon>Henningerozyma</taxon>
    </lineage>
</organism>
<dbReference type="InterPro" id="IPR015505">
    <property type="entry name" value="Coronin"/>
</dbReference>
<dbReference type="PRINTS" id="PR00320">
    <property type="entry name" value="GPROTEINBRPT"/>
</dbReference>
<evidence type="ECO:0000256" key="8">
    <source>
        <dbReference type="PROSITE-ProRule" id="PRU00221"/>
    </source>
</evidence>
<feature type="compositionally biased region" description="Polar residues" evidence="10">
    <location>
        <begin position="431"/>
        <end position="478"/>
    </location>
</feature>
<dbReference type="GeneID" id="14496582"/>
<gene>
    <name evidence="12" type="primary">TBLA0E04570</name>
    <name evidence="12" type="ORF">TBLA_0E04570</name>
</gene>
<dbReference type="GO" id="GO:0051015">
    <property type="term" value="F:actin filament binding"/>
    <property type="evidence" value="ECO:0007669"/>
    <property type="project" value="TreeGrafter"/>
</dbReference>
<evidence type="ECO:0000256" key="2">
    <source>
        <dbReference type="ARBA" id="ARBA00022553"/>
    </source>
</evidence>
<dbReference type="PROSITE" id="PS50082">
    <property type="entry name" value="WD_REPEATS_2"/>
    <property type="match status" value="3"/>
</dbReference>
<dbReference type="PANTHER" id="PTHR10856">
    <property type="entry name" value="CORONIN"/>
    <property type="match status" value="1"/>
</dbReference>
<dbReference type="SMART" id="SM01167">
    <property type="entry name" value="DUF1900"/>
    <property type="match status" value="1"/>
</dbReference>
<dbReference type="PROSITE" id="PS50294">
    <property type="entry name" value="WD_REPEATS_REGION"/>
    <property type="match status" value="3"/>
</dbReference>
<evidence type="ECO:0000313" key="12">
    <source>
        <dbReference type="EMBL" id="CCH61509.1"/>
    </source>
</evidence>
<evidence type="ECO:0000256" key="1">
    <source>
        <dbReference type="ARBA" id="ARBA00009482"/>
    </source>
</evidence>
<dbReference type="Gene3D" id="2.130.10.10">
    <property type="entry name" value="YVTN repeat-like/Quinoprotein amine dehydrogenase"/>
    <property type="match status" value="1"/>
</dbReference>
<dbReference type="Pfam" id="PF16300">
    <property type="entry name" value="WD40_4"/>
    <property type="match status" value="1"/>
</dbReference>
<dbReference type="Pfam" id="PF00400">
    <property type="entry name" value="WD40"/>
    <property type="match status" value="3"/>
</dbReference>
<dbReference type="InterPro" id="IPR015048">
    <property type="entry name" value="DUF1899"/>
</dbReference>
<evidence type="ECO:0000256" key="10">
    <source>
        <dbReference type="SAM" id="MobiDB-lite"/>
    </source>
</evidence>
<dbReference type="RefSeq" id="XP_004181028.1">
    <property type="nucleotide sequence ID" value="XM_004180980.1"/>
</dbReference>
<dbReference type="SMART" id="SM00320">
    <property type="entry name" value="WD40"/>
    <property type="match status" value="3"/>
</dbReference>
<evidence type="ECO:0000256" key="3">
    <source>
        <dbReference type="ARBA" id="ARBA00022574"/>
    </source>
</evidence>
<dbReference type="KEGG" id="tbl:TBLA_0E04570"/>
<feature type="repeat" description="WD" evidence="8">
    <location>
        <begin position="77"/>
        <end position="111"/>
    </location>
</feature>
<evidence type="ECO:0000256" key="9">
    <source>
        <dbReference type="RuleBase" id="RU280818"/>
    </source>
</evidence>
<dbReference type="STRING" id="1071380.I2H557"/>
<dbReference type="HOGENOM" id="CLU_026859_3_2_1"/>
<dbReference type="GO" id="GO:0007015">
    <property type="term" value="P:actin filament organization"/>
    <property type="evidence" value="ECO:0007669"/>
    <property type="project" value="TreeGrafter"/>
</dbReference>
<accession>I2H557</accession>
<feature type="region of interest" description="Disordered" evidence="10">
    <location>
        <begin position="425"/>
        <end position="481"/>
    </location>
</feature>
<feature type="repeat" description="WD" evidence="8">
    <location>
        <begin position="182"/>
        <end position="223"/>
    </location>
</feature>
<name>I2H557_HENB6</name>
<dbReference type="InterPro" id="IPR020472">
    <property type="entry name" value="WD40_PAC1"/>
</dbReference>
<keyword evidence="6" id="KW-0009">Actin-binding</keyword>
<dbReference type="InterPro" id="IPR036322">
    <property type="entry name" value="WD40_repeat_dom_sf"/>
</dbReference>
<evidence type="ECO:0000256" key="4">
    <source>
        <dbReference type="ARBA" id="ARBA00022737"/>
    </source>
</evidence>
<evidence type="ECO:0000313" key="13">
    <source>
        <dbReference type="Proteomes" id="UP000002866"/>
    </source>
</evidence>
<comment type="subunit">
    <text evidence="7">Binds to F-actin.</text>
</comment>
<evidence type="ECO:0000256" key="6">
    <source>
        <dbReference type="ARBA" id="ARBA00023203"/>
    </source>
</evidence>
<dbReference type="OrthoDB" id="1850764at2759"/>
<dbReference type="SMART" id="SM01166">
    <property type="entry name" value="DUF1899"/>
    <property type="match status" value="1"/>
</dbReference>
<evidence type="ECO:0000259" key="11">
    <source>
        <dbReference type="SMART" id="SM01166"/>
    </source>
</evidence>
<feature type="domain" description="DUF1899" evidence="11">
    <location>
        <begin position="5"/>
        <end position="68"/>
    </location>
</feature>
<reference evidence="12 13" key="1">
    <citation type="journal article" date="2011" name="Proc. Natl. Acad. Sci. U.S.A.">
        <title>Evolutionary erosion of yeast sex chromosomes by mating-type switching accidents.</title>
        <authorList>
            <person name="Gordon J.L."/>
            <person name="Armisen D."/>
            <person name="Proux-Wera E."/>
            <person name="Oheigeartaigh S.S."/>
            <person name="Byrne K.P."/>
            <person name="Wolfe K.H."/>
        </authorList>
    </citation>
    <scope>NUCLEOTIDE SEQUENCE [LARGE SCALE GENOMIC DNA]</scope>
    <source>
        <strain evidence="13">ATCC 34711 / CBS 6284 / DSM 70876 / NBRC 10599 / NRRL Y-10934 / UCD 77-7</strain>
    </source>
</reference>
<dbReference type="FunFam" id="2.130.10.10:FF:000197">
    <property type="entry name" value="Coronin"/>
    <property type="match status" value="1"/>
</dbReference>
<dbReference type="InterPro" id="IPR001680">
    <property type="entry name" value="WD40_rpt"/>
</dbReference>
<dbReference type="Pfam" id="PF08953">
    <property type="entry name" value="DUF1899"/>
    <property type="match status" value="1"/>
</dbReference>
<dbReference type="eggNOG" id="KOG0303">
    <property type="taxonomic scope" value="Eukaryota"/>
</dbReference>
<dbReference type="AlphaFoldDB" id="I2H557"/>
<dbReference type="InParanoid" id="I2H557"/>
<keyword evidence="4 9" id="KW-0677">Repeat</keyword>
<keyword evidence="13" id="KW-1185">Reference proteome</keyword>
<dbReference type="Proteomes" id="UP000002866">
    <property type="component" value="Chromosome 5"/>
</dbReference>
<dbReference type="SUPFAM" id="SSF50978">
    <property type="entry name" value="WD40 repeat-like"/>
    <property type="match status" value="1"/>
</dbReference>
<dbReference type="PANTHER" id="PTHR10856:SF0">
    <property type="entry name" value="CORONIN"/>
    <property type="match status" value="1"/>
</dbReference>
<proteinExistence type="inferred from homology"/>
<comment type="similarity">
    <text evidence="1 9">Belongs to the WD repeat coronin family.</text>
</comment>
<dbReference type="PROSITE" id="PS00678">
    <property type="entry name" value="WD_REPEATS_1"/>
    <property type="match status" value="2"/>
</dbReference>
<evidence type="ECO:0000256" key="5">
    <source>
        <dbReference type="ARBA" id="ARBA00023054"/>
    </source>
</evidence>
<protein>
    <recommendedName>
        <fullName evidence="9">Coronin</fullName>
    </recommendedName>
</protein>